<reference evidence="3 4" key="1">
    <citation type="submission" date="2020-08" db="EMBL/GenBank/DDBJ databases">
        <title>Genomic Encyclopedia of Type Strains, Phase IV (KMG-IV): sequencing the most valuable type-strain genomes for metagenomic binning, comparative biology and taxonomic classification.</title>
        <authorList>
            <person name="Goeker M."/>
        </authorList>
    </citation>
    <scope>NUCLEOTIDE SEQUENCE [LARGE SCALE GENOMIC DNA]</scope>
    <source>
        <strain evidence="3 4">DSM 14878</strain>
    </source>
</reference>
<dbReference type="Proteomes" id="UP000532936">
    <property type="component" value="Unassembled WGS sequence"/>
</dbReference>
<keyword evidence="2" id="KW-0812">Transmembrane</keyword>
<feature type="region of interest" description="Disordered" evidence="1">
    <location>
        <begin position="1"/>
        <end position="24"/>
    </location>
</feature>
<evidence type="ECO:0000256" key="1">
    <source>
        <dbReference type="SAM" id="MobiDB-lite"/>
    </source>
</evidence>
<feature type="compositionally biased region" description="Basic and acidic residues" evidence="1">
    <location>
        <begin position="13"/>
        <end position="22"/>
    </location>
</feature>
<comment type="caution">
    <text evidence="3">The sequence shown here is derived from an EMBL/GenBank/DDBJ whole genome shotgun (WGS) entry which is preliminary data.</text>
</comment>
<dbReference type="EMBL" id="JACIDA010000001">
    <property type="protein sequence ID" value="MBB3870556.1"/>
    <property type="molecule type" value="Genomic_DNA"/>
</dbReference>
<dbReference type="RefSeq" id="WP_008261803.1">
    <property type="nucleotide sequence ID" value="NZ_CP048751.1"/>
</dbReference>
<name>A0A7W5ZZR6_9CAUL</name>
<evidence type="ECO:0000256" key="2">
    <source>
        <dbReference type="SAM" id="Phobius"/>
    </source>
</evidence>
<evidence type="ECO:0000313" key="4">
    <source>
        <dbReference type="Proteomes" id="UP000532936"/>
    </source>
</evidence>
<proteinExistence type="predicted"/>
<accession>A0A7W5ZZR6</accession>
<protein>
    <submittedName>
        <fullName evidence="3">Uncharacterized protein</fullName>
    </submittedName>
</protein>
<feature type="transmembrane region" description="Helical" evidence="2">
    <location>
        <begin position="30"/>
        <end position="52"/>
    </location>
</feature>
<dbReference type="AlphaFoldDB" id="A0A7W5ZZR6"/>
<gene>
    <name evidence="3" type="ORF">GGR11_000070</name>
</gene>
<keyword evidence="2" id="KW-1133">Transmembrane helix</keyword>
<organism evidence="3 4">
    <name type="scientific">Brevundimonas mediterranea</name>
    <dbReference type="NCBI Taxonomy" id="74329"/>
    <lineage>
        <taxon>Bacteria</taxon>
        <taxon>Pseudomonadati</taxon>
        <taxon>Pseudomonadota</taxon>
        <taxon>Alphaproteobacteria</taxon>
        <taxon>Caulobacterales</taxon>
        <taxon>Caulobacteraceae</taxon>
        <taxon>Brevundimonas</taxon>
    </lineage>
</organism>
<keyword evidence="2" id="KW-0472">Membrane</keyword>
<sequence length="53" mass="5624">MAADPQGTDPDDRDPRERDLMRRSGAGGALSPWLIIGGIALIGLVVYVLSALF</sequence>
<evidence type="ECO:0000313" key="3">
    <source>
        <dbReference type="EMBL" id="MBB3870556.1"/>
    </source>
</evidence>